<keyword evidence="8 12" id="KW-0862">Zinc</keyword>
<feature type="domain" description="Peptidase M3A/M3B catalytic" evidence="13">
    <location>
        <begin position="309"/>
        <end position="845"/>
    </location>
</feature>
<comment type="caution">
    <text evidence="14">The sequence shown here is derived from an EMBL/GenBank/DDBJ whole genome shotgun (WGS) entry which is preliminary data.</text>
</comment>
<comment type="similarity">
    <text evidence="3 12">Belongs to the peptidase M3 family.</text>
</comment>
<keyword evidence="9" id="KW-0809">Transit peptide</keyword>
<evidence type="ECO:0000256" key="9">
    <source>
        <dbReference type="ARBA" id="ARBA00022946"/>
    </source>
</evidence>
<evidence type="ECO:0000256" key="1">
    <source>
        <dbReference type="ARBA" id="ARBA00000436"/>
    </source>
</evidence>
<evidence type="ECO:0000256" key="10">
    <source>
        <dbReference type="ARBA" id="ARBA00023049"/>
    </source>
</evidence>
<dbReference type="EC" id="3.4.24.59" evidence="4"/>
<evidence type="ECO:0000256" key="6">
    <source>
        <dbReference type="ARBA" id="ARBA00022723"/>
    </source>
</evidence>
<keyword evidence="11" id="KW-0496">Mitochondrion</keyword>
<keyword evidence="6 12" id="KW-0479">Metal-binding</keyword>
<evidence type="ECO:0000256" key="11">
    <source>
        <dbReference type="ARBA" id="ARBA00023128"/>
    </source>
</evidence>
<organism evidence="14 15">
    <name type="scientific">Smittium culicis</name>
    <dbReference type="NCBI Taxonomy" id="133412"/>
    <lineage>
        <taxon>Eukaryota</taxon>
        <taxon>Fungi</taxon>
        <taxon>Fungi incertae sedis</taxon>
        <taxon>Zoopagomycota</taxon>
        <taxon>Kickxellomycotina</taxon>
        <taxon>Harpellomycetes</taxon>
        <taxon>Harpellales</taxon>
        <taxon>Legeriomycetaceae</taxon>
        <taxon>Smittium</taxon>
    </lineage>
</organism>
<sequence length="877" mass="99551">MLRIKFQKAQIQIGNSGSSLSVKSLVKNLQNHRFKKILCRKYSGVIPNYNYLEQEPGEKNNEFNLRYHFDTQPKIDTSSLFRTKKPFLFMDSRFTSPSDFANAAESCFVNCDKLVNLIKATEISNSKTSIIKMFDELSDNLCQFMDAAEVIRQVFPDDDWKHQAETVYSRLLDYMNGLNTNVQIYNKIKELMTDNSALKDLSGLERRVGDLFVRDFENSGITLSSDKHEKFVTINSEINNLSRLFMGFQPQSSYDFIEDSDPLTIPISELAGLDHTTYEFIMQTCKTFKESGVDMVKLRISEFIAKSILRDCTSENLRKMVYVKFNESNLETVSVIEGILENRYELAKLVGHNSYSELVLKDKMAKSPSNVNSFLNSLSDMEAPGYFNFTDNLLLSSNDKNKDLSAKDTDNFSKLKQWNRDFLISEFQKQSSHVPYINPYFSLGRVMMGISRLLTSLYGTSLELVSDSDEMLWDPLVCKLAVKNESSKVIGYIYCDLFDRYGKSSIGPAHFTVKCSRRLDNDFFPTFSHNNPSVHLNQSDGKAYQLPIVALVCNFKPRVSSSSESNSSRSGTDKLDQPTLLSFYEVETLFHEMGHAMHSMLGQTDYHNVSGTRCSLDYVELPSVLFEMFASDFSTLQLFARNYRTGQSLDQKTLDLQLGLKRSLMPFDTNSQLFMSCLDMGLHGDLGNLNGIGSIDWSTKVLESIYNQSEYFGKPNSNEQNFNDNGSLSTLASSSARKYSGSNSGRFGYVEGTRWHTKFTHLVGYGSSYYSYLFDRVLAKVLFNSVFKPALEGNREQISMKSRNSHSYAAFSSSKLRKSGEDYRNHILSWGGGRDPWVSIAKLLSNPEYGFSHDQVSTLSAGNEDAMRLVGKLRSQL</sequence>
<comment type="cofactor">
    <cofactor evidence="12">
        <name>Zn(2+)</name>
        <dbReference type="ChEBI" id="CHEBI:29105"/>
    </cofactor>
    <text evidence="12">Binds 1 zinc ion.</text>
</comment>
<comment type="catalytic activity">
    <reaction evidence="1">
        <text>Release of an N-terminal octapeptide as second stage of processing of some proteins imported into the mitochondrion.</text>
        <dbReference type="EC" id="3.4.24.59"/>
    </reaction>
</comment>
<dbReference type="Proteomes" id="UP000187429">
    <property type="component" value="Unassembled WGS sequence"/>
</dbReference>
<comment type="subcellular location">
    <subcellularLocation>
        <location evidence="2">Mitochondrion matrix</location>
    </subcellularLocation>
</comment>
<dbReference type="PANTHER" id="PTHR11804:SF79">
    <property type="entry name" value="MITOCHONDRIAL INTERMEDIATE PEPTIDASE"/>
    <property type="match status" value="1"/>
</dbReference>
<dbReference type="CDD" id="cd06457">
    <property type="entry name" value="M3A_MIP"/>
    <property type="match status" value="1"/>
</dbReference>
<dbReference type="SUPFAM" id="SSF55486">
    <property type="entry name" value="Metalloproteases ('zincins'), catalytic domain"/>
    <property type="match status" value="1"/>
</dbReference>
<evidence type="ECO:0000256" key="7">
    <source>
        <dbReference type="ARBA" id="ARBA00022801"/>
    </source>
</evidence>
<evidence type="ECO:0000313" key="14">
    <source>
        <dbReference type="EMBL" id="OMJ11409.1"/>
    </source>
</evidence>
<dbReference type="InterPro" id="IPR024077">
    <property type="entry name" value="Neurolysin/TOP_dom2"/>
</dbReference>
<accession>A0A1R1X9Y5</accession>
<dbReference type="InterPro" id="IPR001567">
    <property type="entry name" value="Pept_M3A_M3B_dom"/>
</dbReference>
<dbReference type="InterPro" id="IPR024079">
    <property type="entry name" value="MetalloPept_cat_dom_sf"/>
</dbReference>
<dbReference type="GO" id="GO:0046872">
    <property type="term" value="F:metal ion binding"/>
    <property type="evidence" value="ECO:0007669"/>
    <property type="project" value="UniProtKB-UniRule"/>
</dbReference>
<keyword evidence="15" id="KW-1185">Reference proteome</keyword>
<evidence type="ECO:0000313" key="15">
    <source>
        <dbReference type="Proteomes" id="UP000187429"/>
    </source>
</evidence>
<dbReference type="Pfam" id="PF01432">
    <property type="entry name" value="Peptidase_M3"/>
    <property type="match status" value="1"/>
</dbReference>
<gene>
    <name evidence="14" type="ORF">AYI69_g9840</name>
</gene>
<evidence type="ECO:0000256" key="2">
    <source>
        <dbReference type="ARBA" id="ARBA00004305"/>
    </source>
</evidence>
<evidence type="ECO:0000256" key="8">
    <source>
        <dbReference type="ARBA" id="ARBA00022833"/>
    </source>
</evidence>
<evidence type="ECO:0000256" key="3">
    <source>
        <dbReference type="ARBA" id="ARBA00006040"/>
    </source>
</evidence>
<dbReference type="GO" id="GO:0006627">
    <property type="term" value="P:protein processing involved in protein targeting to mitochondrion"/>
    <property type="evidence" value="ECO:0007669"/>
    <property type="project" value="TreeGrafter"/>
</dbReference>
<dbReference type="InterPro" id="IPR045090">
    <property type="entry name" value="Pept_M3A_M3B"/>
</dbReference>
<protein>
    <recommendedName>
        <fullName evidence="4">mitochondrial intermediate peptidase</fullName>
        <ecNumber evidence="4">3.4.24.59</ecNumber>
    </recommendedName>
</protein>
<keyword evidence="7 12" id="KW-0378">Hydrolase</keyword>
<evidence type="ECO:0000259" key="13">
    <source>
        <dbReference type="Pfam" id="PF01432"/>
    </source>
</evidence>
<dbReference type="OrthoDB" id="17530at2759"/>
<dbReference type="Gene3D" id="1.10.1370.10">
    <property type="entry name" value="Neurolysin, domain 3"/>
    <property type="match status" value="1"/>
</dbReference>
<name>A0A1R1X9Y5_9FUNG</name>
<dbReference type="GO" id="GO:0004222">
    <property type="term" value="F:metalloendopeptidase activity"/>
    <property type="evidence" value="ECO:0007669"/>
    <property type="project" value="UniProtKB-EC"/>
</dbReference>
<dbReference type="Gene3D" id="3.40.390.10">
    <property type="entry name" value="Collagenase (Catalytic Domain)"/>
    <property type="match status" value="1"/>
</dbReference>
<keyword evidence="10 12" id="KW-0482">Metalloprotease</keyword>
<dbReference type="InterPro" id="IPR033851">
    <property type="entry name" value="M3A_MIP"/>
</dbReference>
<evidence type="ECO:0000256" key="5">
    <source>
        <dbReference type="ARBA" id="ARBA00022670"/>
    </source>
</evidence>
<reference evidence="15" key="1">
    <citation type="submission" date="2017-01" db="EMBL/GenBank/DDBJ databases">
        <authorList>
            <person name="Wang Y."/>
            <person name="White M."/>
            <person name="Kvist S."/>
            <person name="Moncalvo J.-M."/>
        </authorList>
    </citation>
    <scope>NUCLEOTIDE SEQUENCE [LARGE SCALE GENOMIC DNA]</scope>
    <source>
        <strain evidence="15">ID-206-W2</strain>
    </source>
</reference>
<proteinExistence type="inferred from homology"/>
<dbReference type="PANTHER" id="PTHR11804">
    <property type="entry name" value="PROTEASE M3 THIMET OLIGOPEPTIDASE-RELATED"/>
    <property type="match status" value="1"/>
</dbReference>
<keyword evidence="5 12" id="KW-0645">Protease</keyword>
<evidence type="ECO:0000256" key="12">
    <source>
        <dbReference type="RuleBase" id="RU003435"/>
    </source>
</evidence>
<evidence type="ECO:0000256" key="4">
    <source>
        <dbReference type="ARBA" id="ARBA00012441"/>
    </source>
</evidence>
<dbReference type="EMBL" id="LSSM01006083">
    <property type="protein sequence ID" value="OMJ11409.1"/>
    <property type="molecule type" value="Genomic_DNA"/>
</dbReference>
<dbReference type="AlphaFoldDB" id="A0A1R1X9Y5"/>
<dbReference type="GO" id="GO:0006518">
    <property type="term" value="P:peptide metabolic process"/>
    <property type="evidence" value="ECO:0007669"/>
    <property type="project" value="TreeGrafter"/>
</dbReference>
<dbReference type="GO" id="GO:0005759">
    <property type="term" value="C:mitochondrial matrix"/>
    <property type="evidence" value="ECO:0007669"/>
    <property type="project" value="UniProtKB-SubCell"/>
</dbReference>